<reference evidence="1" key="1">
    <citation type="journal article" date="2015" name="Nature">
        <title>Complex archaea that bridge the gap between prokaryotes and eukaryotes.</title>
        <authorList>
            <person name="Spang A."/>
            <person name="Saw J.H."/>
            <person name="Jorgensen S.L."/>
            <person name="Zaremba-Niedzwiedzka K."/>
            <person name="Martijn J."/>
            <person name="Lind A.E."/>
            <person name="van Eijk R."/>
            <person name="Schleper C."/>
            <person name="Guy L."/>
            <person name="Ettema T.J."/>
        </authorList>
    </citation>
    <scope>NUCLEOTIDE SEQUENCE</scope>
</reference>
<organism evidence="1">
    <name type="scientific">marine sediment metagenome</name>
    <dbReference type="NCBI Taxonomy" id="412755"/>
    <lineage>
        <taxon>unclassified sequences</taxon>
        <taxon>metagenomes</taxon>
        <taxon>ecological metagenomes</taxon>
    </lineage>
</organism>
<proteinExistence type="predicted"/>
<comment type="caution">
    <text evidence="1">The sequence shown here is derived from an EMBL/GenBank/DDBJ whole genome shotgun (WGS) entry which is preliminary data.</text>
</comment>
<name>A0A0F9R5Q2_9ZZZZ</name>
<dbReference type="AlphaFoldDB" id="A0A0F9R5Q2"/>
<gene>
    <name evidence="1" type="ORF">LCGC14_0618240</name>
</gene>
<accession>A0A0F9R5Q2</accession>
<evidence type="ECO:0000313" key="1">
    <source>
        <dbReference type="EMBL" id="KKN51885.1"/>
    </source>
</evidence>
<sequence length="111" mass="12060">MNIRGLLLAGLIFVAPAALARVYKGDEAAALRCANTIAYTAVLLSQAELIGPDETKVMLGITVLILERHVTGTRTEKKSALATMRDRRDVAQTLTDYQTNATKCLVQFPIN</sequence>
<dbReference type="EMBL" id="LAZR01001044">
    <property type="protein sequence ID" value="KKN51885.1"/>
    <property type="molecule type" value="Genomic_DNA"/>
</dbReference>
<protein>
    <submittedName>
        <fullName evidence="1">Uncharacterized protein</fullName>
    </submittedName>
</protein>